<evidence type="ECO:0000256" key="2">
    <source>
        <dbReference type="SAM" id="MobiDB-lite"/>
    </source>
</evidence>
<feature type="coiled-coil region" evidence="1">
    <location>
        <begin position="323"/>
        <end position="441"/>
    </location>
</feature>
<feature type="transmembrane region" description="Helical" evidence="3">
    <location>
        <begin position="473"/>
        <end position="495"/>
    </location>
</feature>
<feature type="region of interest" description="Disordered" evidence="2">
    <location>
        <begin position="638"/>
        <end position="682"/>
    </location>
</feature>
<keyword evidence="3" id="KW-1133">Transmembrane helix</keyword>
<dbReference type="AlphaFoldDB" id="A0A6F8T9C6"/>
<dbReference type="Proteomes" id="UP000502894">
    <property type="component" value="Chromosome"/>
</dbReference>
<feature type="transmembrane region" description="Helical" evidence="3">
    <location>
        <begin position="591"/>
        <end position="610"/>
    </location>
</feature>
<keyword evidence="5" id="KW-1185">Reference proteome</keyword>
<evidence type="ECO:0000256" key="1">
    <source>
        <dbReference type="SAM" id="Coils"/>
    </source>
</evidence>
<dbReference type="EMBL" id="AP022839">
    <property type="protein sequence ID" value="BCA97051.1"/>
    <property type="molecule type" value="Genomic_DNA"/>
</dbReference>
<organism evidence="4 5">
    <name type="scientific">Legionella antarctica</name>
    <dbReference type="NCBI Taxonomy" id="2708020"/>
    <lineage>
        <taxon>Bacteria</taxon>
        <taxon>Pseudomonadati</taxon>
        <taxon>Pseudomonadota</taxon>
        <taxon>Gammaproteobacteria</taxon>
        <taxon>Legionellales</taxon>
        <taxon>Legionellaceae</taxon>
        <taxon>Legionella</taxon>
    </lineage>
</organism>
<reference evidence="4" key="1">
    <citation type="journal article" date="2020" name="Microbiol. Resour. Announc.">
        <title>Complete Genome Sequence of Novel Psychrotolerant Legionella Strain TUM19329, Isolated from Antarctic Lake Sediment.</title>
        <authorList>
            <person name="Shimada S."/>
            <person name="Nakai R."/>
            <person name="Aoki K."/>
            <person name="Shimoeda N."/>
            <person name="Ohno G."/>
            <person name="Miyazaki Y."/>
            <person name="Kudoh S."/>
            <person name="Imura S."/>
            <person name="Watanabe K."/>
            <person name="Ishii Y."/>
            <person name="Tateda K."/>
        </authorList>
    </citation>
    <scope>NUCLEOTIDE SEQUENCE [LARGE SCALE GENOMIC DNA]</scope>
    <source>
        <strain evidence="4">TUM19329</strain>
    </source>
</reference>
<sequence length="682" mass="79044">MATSSLIVQTYLKTFADGKTNKLRYKQKVKELLKYNKDNEGNGFLSPLNYYLSIVERIDSVQFPYMNEEQKNETLRNLQVTYLLLMTQKQYELEYQKAENSKSYTSAISKCHQLIDALQYGKRCKEKKIRESPDQGYATEGNPVKYLAIFFGQWFAEKMVEFIDRKTKAIKEQMGSVNEIRLYWVWGSGLIKTFIEMIPSDFWNVDQGKQTIKMPDPYMGTLSWSLYYFRFALNASLLLKHTIEGPWMTSVAEKSTPWQKRFLTQWDQRKFSLLNDFVWATGNALCFFWLYGPGAMGTWGDALTLALLVFDITLSVWEYAEEQTNYNKEMLDYENNIKQLELKLEGIKKTNETNDGLMKRIEEYQSRLLTLEQAKEQCQSKEPTENGEEIQSYENSIRMLKLQLEAIKKEAEEEERYGRRVREYQTQLNALKKAQKNCQREWEHKERILIVNVSYAVGLMLAFFMLATPFLPALAAAGPAGVVICFALTVICNAIKGGMEIHKSRQSVKETKEDIKQKIDEFRILMQKNPDLNDNEMKFLYLEIKKLMAESRDQQQKVNMQTAHLVRSIIFETLVPAIILANLVFLPMGPVFFGALAVVIGLALLTNLIIDKVFTHEKEALKPFNDMEYQAFSQNPEQWVEKASKSPSFFKSSEKKSITKQPQQDESEDDIDPSFLNNGLTG</sequence>
<feature type="transmembrane region" description="Helical" evidence="3">
    <location>
        <begin position="565"/>
        <end position="585"/>
    </location>
</feature>
<feature type="transmembrane region" description="Helical" evidence="3">
    <location>
        <begin position="449"/>
        <end position="467"/>
    </location>
</feature>
<protein>
    <recommendedName>
        <fullName evidence="6">Coiled-coil protein</fullName>
    </recommendedName>
</protein>
<accession>A0A6F8T9C6</accession>
<feature type="transmembrane region" description="Helical" evidence="3">
    <location>
        <begin position="271"/>
        <end position="290"/>
    </location>
</feature>
<dbReference type="RefSeq" id="WP_173238267.1">
    <property type="nucleotide sequence ID" value="NZ_AP022839.1"/>
</dbReference>
<evidence type="ECO:0000313" key="5">
    <source>
        <dbReference type="Proteomes" id="UP000502894"/>
    </source>
</evidence>
<feature type="transmembrane region" description="Helical" evidence="3">
    <location>
        <begin position="302"/>
        <end position="320"/>
    </location>
</feature>
<proteinExistence type="predicted"/>
<evidence type="ECO:0008006" key="6">
    <source>
        <dbReference type="Google" id="ProtNLM"/>
    </source>
</evidence>
<name>A0A6F8T9C6_9GAMM</name>
<keyword evidence="3" id="KW-0472">Membrane</keyword>
<gene>
    <name evidence="4" type="ORF">TUM19329_34120</name>
</gene>
<keyword evidence="1" id="KW-0175">Coiled coil</keyword>
<evidence type="ECO:0000313" key="4">
    <source>
        <dbReference type="EMBL" id="BCA97051.1"/>
    </source>
</evidence>
<evidence type="ECO:0000256" key="3">
    <source>
        <dbReference type="SAM" id="Phobius"/>
    </source>
</evidence>
<keyword evidence="3" id="KW-0812">Transmembrane</keyword>
<dbReference type="KEGG" id="lant:TUM19329_34120"/>